<sequence>MARGQQVRRTSTPPRGDDTQSFVSLLISSDEATVVGDVTAASCGDLGQAGEELPLHRQDHHDDGGGVKVTMVKNNVLVIS</sequence>
<evidence type="ECO:0000256" key="1">
    <source>
        <dbReference type="SAM" id="MobiDB-lite"/>
    </source>
</evidence>
<dbReference type="EMBL" id="JAACNO010001724">
    <property type="protein sequence ID" value="KAF4138177.1"/>
    <property type="molecule type" value="Genomic_DNA"/>
</dbReference>
<evidence type="ECO:0000313" key="3">
    <source>
        <dbReference type="EMBL" id="KAF4138177.1"/>
    </source>
</evidence>
<dbReference type="AlphaFoldDB" id="A0A8S9TPE1"/>
<gene>
    <name evidence="3" type="ORF">GN958_ATG12632</name>
    <name evidence="2" type="ORF">GN958_ATG22223</name>
</gene>
<dbReference type="Proteomes" id="UP000704712">
    <property type="component" value="Unassembled WGS sequence"/>
</dbReference>
<evidence type="ECO:0000313" key="2">
    <source>
        <dbReference type="EMBL" id="KAF4128589.1"/>
    </source>
</evidence>
<reference evidence="2" key="1">
    <citation type="submission" date="2020-03" db="EMBL/GenBank/DDBJ databases">
        <title>Hybrid Assembly of Korean Phytophthora infestans isolates.</title>
        <authorList>
            <person name="Prokchorchik M."/>
            <person name="Lee Y."/>
            <person name="Seo J."/>
            <person name="Cho J.-H."/>
            <person name="Park Y.-E."/>
            <person name="Jang D.-C."/>
            <person name="Im J.-S."/>
            <person name="Choi J.-G."/>
            <person name="Park H.-J."/>
            <person name="Lee G.-B."/>
            <person name="Lee Y.-G."/>
            <person name="Hong S.-Y."/>
            <person name="Cho K."/>
            <person name="Sohn K.H."/>
        </authorList>
    </citation>
    <scope>NUCLEOTIDE SEQUENCE</scope>
    <source>
        <strain evidence="2">KR_2_A2</strain>
    </source>
</reference>
<dbReference type="EMBL" id="JAACNO010003087">
    <property type="protein sequence ID" value="KAF4128589.1"/>
    <property type="molecule type" value="Genomic_DNA"/>
</dbReference>
<protein>
    <submittedName>
        <fullName evidence="2">Uncharacterized protein</fullName>
    </submittedName>
</protein>
<organism evidence="2 4">
    <name type="scientific">Phytophthora infestans</name>
    <name type="common">Potato late blight agent</name>
    <name type="synonym">Botrytis infestans</name>
    <dbReference type="NCBI Taxonomy" id="4787"/>
    <lineage>
        <taxon>Eukaryota</taxon>
        <taxon>Sar</taxon>
        <taxon>Stramenopiles</taxon>
        <taxon>Oomycota</taxon>
        <taxon>Peronosporomycetes</taxon>
        <taxon>Peronosporales</taxon>
        <taxon>Peronosporaceae</taxon>
        <taxon>Phytophthora</taxon>
    </lineage>
</organism>
<feature type="compositionally biased region" description="Polar residues" evidence="1">
    <location>
        <begin position="7"/>
        <end position="20"/>
    </location>
</feature>
<comment type="caution">
    <text evidence="2">The sequence shown here is derived from an EMBL/GenBank/DDBJ whole genome shotgun (WGS) entry which is preliminary data.</text>
</comment>
<name>A0A8S9TPE1_PHYIN</name>
<evidence type="ECO:0000313" key="4">
    <source>
        <dbReference type="Proteomes" id="UP000704712"/>
    </source>
</evidence>
<feature type="region of interest" description="Disordered" evidence="1">
    <location>
        <begin position="1"/>
        <end position="20"/>
    </location>
</feature>
<proteinExistence type="predicted"/>
<accession>A0A8S9TPE1</accession>